<keyword evidence="1" id="KW-0732">Signal</keyword>
<dbReference type="SMART" id="SM01301">
    <property type="entry name" value="PTPlike_phytase"/>
    <property type="match status" value="1"/>
</dbReference>
<comment type="caution">
    <text evidence="3">The sequence shown here is derived from an EMBL/GenBank/DDBJ whole genome shotgun (WGS) entry which is preliminary data.</text>
</comment>
<feature type="chain" id="PRO_5045527865" evidence="1">
    <location>
        <begin position="28"/>
        <end position="292"/>
    </location>
</feature>
<gene>
    <name evidence="3" type="ORF">QOZ93_002167</name>
</gene>
<dbReference type="EMBL" id="JAUSWN010000019">
    <property type="protein sequence ID" value="MDQ0480419.1"/>
    <property type="molecule type" value="Genomic_DNA"/>
</dbReference>
<evidence type="ECO:0000256" key="1">
    <source>
        <dbReference type="SAM" id="SignalP"/>
    </source>
</evidence>
<dbReference type="InterPro" id="IPR029021">
    <property type="entry name" value="Prot-tyrosine_phosphatase-like"/>
</dbReference>
<organism evidence="3 4">
    <name type="scientific">Hathewaya limosa</name>
    <name type="common">Clostridium limosum</name>
    <dbReference type="NCBI Taxonomy" id="1536"/>
    <lineage>
        <taxon>Bacteria</taxon>
        <taxon>Bacillati</taxon>
        <taxon>Bacillota</taxon>
        <taxon>Clostridia</taxon>
        <taxon>Eubacteriales</taxon>
        <taxon>Clostridiaceae</taxon>
        <taxon>Hathewaya</taxon>
    </lineage>
</organism>
<protein>
    <submittedName>
        <fullName evidence="3">Protein-tyrosine phosphatase</fullName>
    </submittedName>
</protein>
<dbReference type="PROSITE" id="PS00383">
    <property type="entry name" value="TYR_PHOSPHATASE_1"/>
    <property type="match status" value="1"/>
</dbReference>
<dbReference type="RefSeq" id="WP_307356396.1">
    <property type="nucleotide sequence ID" value="NZ_BAAACJ010000007.1"/>
</dbReference>
<dbReference type="SUPFAM" id="SSF52799">
    <property type="entry name" value="(Phosphotyrosine protein) phosphatases II"/>
    <property type="match status" value="1"/>
</dbReference>
<dbReference type="InterPro" id="IPR016130">
    <property type="entry name" value="Tyr_Pase_AS"/>
</dbReference>
<evidence type="ECO:0000313" key="3">
    <source>
        <dbReference type="EMBL" id="MDQ0480419.1"/>
    </source>
</evidence>
<dbReference type="InterPro" id="IPR050561">
    <property type="entry name" value="PTP"/>
</dbReference>
<evidence type="ECO:0000259" key="2">
    <source>
        <dbReference type="PROSITE" id="PS50056"/>
    </source>
</evidence>
<proteinExistence type="predicted"/>
<accession>A0ABU0JTN3</accession>
<evidence type="ECO:0000313" key="4">
    <source>
        <dbReference type="Proteomes" id="UP001224418"/>
    </source>
</evidence>
<dbReference type="Gene3D" id="3.90.190.10">
    <property type="entry name" value="Protein tyrosine phosphatase superfamily"/>
    <property type="match status" value="1"/>
</dbReference>
<feature type="domain" description="Tyrosine specific protein phosphatases" evidence="2">
    <location>
        <begin position="196"/>
        <end position="249"/>
    </location>
</feature>
<keyword evidence="4" id="KW-1185">Reference proteome</keyword>
<dbReference type="Gene3D" id="3.30.70.1690">
    <property type="match status" value="1"/>
</dbReference>
<reference evidence="3 4" key="1">
    <citation type="submission" date="2023-07" db="EMBL/GenBank/DDBJ databases">
        <title>Genomic Encyclopedia of Type Strains, Phase IV (KMG-IV): sequencing the most valuable type-strain genomes for metagenomic binning, comparative biology and taxonomic classification.</title>
        <authorList>
            <person name="Goeker M."/>
        </authorList>
    </citation>
    <scope>NUCLEOTIDE SEQUENCE [LARGE SCALE GENOMIC DNA]</scope>
    <source>
        <strain evidence="3 4">DSM 1400</strain>
    </source>
</reference>
<dbReference type="Pfam" id="PF14566">
    <property type="entry name" value="PTPlike_phytase"/>
    <property type="match status" value="1"/>
</dbReference>
<feature type="signal peptide" evidence="1">
    <location>
        <begin position="1"/>
        <end position="27"/>
    </location>
</feature>
<name>A0ABU0JTN3_HATLI</name>
<dbReference type="PANTHER" id="PTHR23339">
    <property type="entry name" value="TYROSINE SPECIFIC PROTEIN PHOSPHATASE AND DUAL SPECIFICITY PROTEIN PHOSPHATASE"/>
    <property type="match status" value="1"/>
</dbReference>
<dbReference type="InterPro" id="IPR000387">
    <property type="entry name" value="Tyr_Pase_dom"/>
</dbReference>
<dbReference type="Proteomes" id="UP001224418">
    <property type="component" value="Unassembled WGS sequence"/>
</dbReference>
<dbReference type="PROSITE" id="PS50056">
    <property type="entry name" value="TYR_PHOSPHATASE_2"/>
    <property type="match status" value="1"/>
</dbReference>
<sequence length="292" mass="33673">MKRICKNLIFLFTLLFTFNSIPLEVLALSTAKNFNENNIRNWQSNTELLVSDSNSTTDLPTRFRVIPELKIAGGKQFTPSQLKNIQNKITSDNLYIVDLREESHGFNDNTAISIYTKISNKNYPFTTESILNRETQKLNTLKNNSTLNIYNQKGNLVKTVNTGTIQSEAELVKQNNINYVRFPVIDGYIPSPEIVDEFVNFIKSKPEDAYLYFHCKEGQGRTTTFMSLYEMMNNKNNLSLDEILKHQKDIGGIDIVTGNTSRATFLKNFYNYTTENMKEDFKTPYSTWIKNK</sequence>